<keyword evidence="12" id="KW-1185">Reference proteome</keyword>
<evidence type="ECO:0000256" key="4">
    <source>
        <dbReference type="ARBA" id="ARBA00022605"/>
    </source>
</evidence>
<comment type="catalytic activity">
    <reaction evidence="7 8">
        <text>L-histidinol phosphate + H2O = L-histidinol + phosphate</text>
        <dbReference type="Rhea" id="RHEA:14465"/>
        <dbReference type="ChEBI" id="CHEBI:15377"/>
        <dbReference type="ChEBI" id="CHEBI:43474"/>
        <dbReference type="ChEBI" id="CHEBI:57699"/>
        <dbReference type="ChEBI" id="CHEBI:57980"/>
        <dbReference type="EC" id="3.1.3.15"/>
    </reaction>
</comment>
<dbReference type="PANTHER" id="PTHR21039">
    <property type="entry name" value="HISTIDINOL PHOSPHATASE-RELATED"/>
    <property type="match status" value="1"/>
</dbReference>
<evidence type="ECO:0000256" key="8">
    <source>
        <dbReference type="RuleBase" id="RU366003"/>
    </source>
</evidence>
<evidence type="ECO:0000256" key="2">
    <source>
        <dbReference type="ARBA" id="ARBA00009152"/>
    </source>
</evidence>
<comment type="similarity">
    <text evidence="2 8">Belongs to the PHP hydrolase family. HisK subfamily.</text>
</comment>
<evidence type="ECO:0000256" key="9">
    <source>
        <dbReference type="SAM" id="MobiDB-lite"/>
    </source>
</evidence>
<feature type="region of interest" description="Disordered" evidence="9">
    <location>
        <begin position="284"/>
        <end position="308"/>
    </location>
</feature>
<comment type="caution">
    <text evidence="11">The sequence shown here is derived from an EMBL/GenBank/DDBJ whole genome shotgun (WGS) entry which is preliminary data.</text>
</comment>
<dbReference type="InterPro" id="IPR004013">
    <property type="entry name" value="PHP_dom"/>
</dbReference>
<sequence length="308" mass="34619">MLTDLHVHLRPDERPSEPAQYFTAANAERYREAATARGVTELGVSEHIHRFAQALEVWDHPFWRYSAVDDLDAYCAWVRGDTDLRLGIEADFVPGREDRLAELLAARDWDHVIGSVHFLRDRGVDAEYSETGTNWDVWQGVTRPEEVWERYFLTLAEAARSGLYDILAHPDLVKVWGPNRPLPERDLRFFYEPAVEAIAETGITVEVSTAGLRKPVGELYPARAFLEMVADAGNPVALSSDAHKPEHLGYGYAEALELLHDVGITELATFERRRRTLVAIEDADRDHAHRHGNTPPPAIGADGRPASL</sequence>
<comment type="pathway">
    <text evidence="1 8">Amino-acid biosynthesis; L-histidine biosynthesis; L-histidine from 5-phospho-alpha-D-ribose 1-diphosphate: step 8/9.</text>
</comment>
<evidence type="ECO:0000313" key="11">
    <source>
        <dbReference type="EMBL" id="MDX8153050.1"/>
    </source>
</evidence>
<dbReference type="NCBIfam" id="NF005596">
    <property type="entry name" value="PRK07328.1"/>
    <property type="match status" value="1"/>
</dbReference>
<accession>A0ABU4VQJ0</accession>
<keyword evidence="6 8" id="KW-0368">Histidine biosynthesis</keyword>
<dbReference type="InterPro" id="IPR010140">
    <property type="entry name" value="Histidinol_P_phosphatase_HisJ"/>
</dbReference>
<evidence type="ECO:0000256" key="7">
    <source>
        <dbReference type="ARBA" id="ARBA00049158"/>
    </source>
</evidence>
<evidence type="ECO:0000256" key="1">
    <source>
        <dbReference type="ARBA" id="ARBA00004970"/>
    </source>
</evidence>
<dbReference type="Gene3D" id="3.20.20.140">
    <property type="entry name" value="Metal-dependent hydrolases"/>
    <property type="match status" value="1"/>
</dbReference>
<dbReference type="Pfam" id="PF02811">
    <property type="entry name" value="PHP"/>
    <property type="match status" value="1"/>
</dbReference>
<evidence type="ECO:0000313" key="12">
    <source>
        <dbReference type="Proteomes" id="UP001277761"/>
    </source>
</evidence>
<dbReference type="SUPFAM" id="SSF89550">
    <property type="entry name" value="PHP domain-like"/>
    <property type="match status" value="1"/>
</dbReference>
<name>A0ABU4VQJ0_9ACTN</name>
<evidence type="ECO:0000256" key="3">
    <source>
        <dbReference type="ARBA" id="ARBA00013085"/>
    </source>
</evidence>
<keyword evidence="5 8" id="KW-0378">Hydrolase</keyword>
<dbReference type="EMBL" id="JAXAVX010000010">
    <property type="protein sequence ID" value="MDX8153050.1"/>
    <property type="molecule type" value="Genomic_DNA"/>
</dbReference>
<dbReference type="EC" id="3.1.3.15" evidence="3 8"/>
<reference evidence="11 12" key="1">
    <citation type="submission" date="2023-11" db="EMBL/GenBank/DDBJ databases">
        <authorList>
            <person name="Xu M."/>
            <person name="Jiang T."/>
        </authorList>
    </citation>
    <scope>NUCLEOTIDE SEQUENCE [LARGE SCALE GENOMIC DNA]</scope>
    <source>
        <strain evidence="11 12">SD</strain>
    </source>
</reference>
<dbReference type="RefSeq" id="WP_319955202.1">
    <property type="nucleotide sequence ID" value="NZ_JAXAVX010000010.1"/>
</dbReference>
<evidence type="ECO:0000259" key="10">
    <source>
        <dbReference type="Pfam" id="PF02811"/>
    </source>
</evidence>
<feature type="domain" description="PHP" evidence="10">
    <location>
        <begin position="24"/>
        <end position="210"/>
    </location>
</feature>
<organism evidence="11 12">
    <name type="scientific">Patulibacter brassicae</name>
    <dbReference type="NCBI Taxonomy" id="1705717"/>
    <lineage>
        <taxon>Bacteria</taxon>
        <taxon>Bacillati</taxon>
        <taxon>Actinomycetota</taxon>
        <taxon>Thermoleophilia</taxon>
        <taxon>Solirubrobacterales</taxon>
        <taxon>Patulibacteraceae</taxon>
        <taxon>Patulibacter</taxon>
    </lineage>
</organism>
<evidence type="ECO:0000256" key="6">
    <source>
        <dbReference type="ARBA" id="ARBA00023102"/>
    </source>
</evidence>
<dbReference type="InterPro" id="IPR016195">
    <property type="entry name" value="Pol/histidinol_Pase-like"/>
</dbReference>
<dbReference type="Proteomes" id="UP001277761">
    <property type="component" value="Unassembled WGS sequence"/>
</dbReference>
<dbReference type="PANTHER" id="PTHR21039:SF0">
    <property type="entry name" value="HISTIDINOL-PHOSPHATASE"/>
    <property type="match status" value="1"/>
</dbReference>
<protein>
    <recommendedName>
        <fullName evidence="3 8">Histidinol-phosphatase</fullName>
        <shortName evidence="8">HolPase</shortName>
        <ecNumber evidence="3 8">3.1.3.15</ecNumber>
    </recommendedName>
</protein>
<evidence type="ECO:0000256" key="5">
    <source>
        <dbReference type="ARBA" id="ARBA00022801"/>
    </source>
</evidence>
<dbReference type="CDD" id="cd12110">
    <property type="entry name" value="PHP_HisPPase_Hisj_like"/>
    <property type="match status" value="1"/>
</dbReference>
<proteinExistence type="inferred from homology"/>
<gene>
    <name evidence="11" type="ORF">SK069_15735</name>
</gene>
<keyword evidence="4 8" id="KW-0028">Amino-acid biosynthesis</keyword>